<evidence type="ECO:0000313" key="4">
    <source>
        <dbReference type="EMBL" id="CAF1452517.1"/>
    </source>
</evidence>
<evidence type="ECO:0000256" key="1">
    <source>
        <dbReference type="ARBA" id="ARBA00001968"/>
    </source>
</evidence>
<dbReference type="InterPro" id="IPR027806">
    <property type="entry name" value="HARBI1_dom"/>
</dbReference>
<dbReference type="AlphaFoldDB" id="A0A815PRG7"/>
<accession>A0A815PRG7</accession>
<dbReference type="PANTHER" id="PTHR23080">
    <property type="entry name" value="THAP DOMAIN PROTEIN"/>
    <property type="match status" value="1"/>
</dbReference>
<reference evidence="4" key="1">
    <citation type="submission" date="2021-02" db="EMBL/GenBank/DDBJ databases">
        <authorList>
            <person name="Nowell W R."/>
        </authorList>
    </citation>
    <scope>NUCLEOTIDE SEQUENCE</scope>
</reference>
<evidence type="ECO:0000313" key="5">
    <source>
        <dbReference type="EMBL" id="CAF3980475.1"/>
    </source>
</evidence>
<comment type="cofactor">
    <cofactor evidence="1">
        <name>a divalent metal cation</name>
        <dbReference type="ChEBI" id="CHEBI:60240"/>
    </cofactor>
</comment>
<dbReference type="Pfam" id="PF13359">
    <property type="entry name" value="DDE_Tnp_4"/>
    <property type="match status" value="1"/>
</dbReference>
<proteinExistence type="predicted"/>
<evidence type="ECO:0000313" key="6">
    <source>
        <dbReference type="Proteomes" id="UP000663882"/>
    </source>
</evidence>
<comment type="caution">
    <text evidence="4">The sequence shown here is derived from an EMBL/GenBank/DDBJ whole genome shotgun (WGS) entry which is preliminary data.</text>
</comment>
<feature type="domain" description="DDE Tnp4" evidence="3">
    <location>
        <begin position="218"/>
        <end position="373"/>
    </location>
</feature>
<keyword evidence="2" id="KW-0479">Metal-binding</keyword>
<evidence type="ECO:0000256" key="2">
    <source>
        <dbReference type="ARBA" id="ARBA00022723"/>
    </source>
</evidence>
<sequence length="383" mass="44670">MFSPQIEWSCSECQSAVADRRKYCTDCDSVLTWTCVGSGKSGLYTHYYRHRDSCNYCTPEFEEERQQELEEKRIAVQQQFQNLDDKQRPWSEWKRTDESCIQHTGHDIEQIRQLYSMCEESLIRYRSHRKEQHADDNIIPYLSPINLLVVTLWYLKHYHSERYISTELNLGRSTVNYFLTEVINILHACVYPELISLPVNIASKRTPHGSEQHHKLIVDSTFIPIPEPYDSDRRKTYYHSKSPTNYAIKIQIACDFHHRIVHVSECYQGSVHDITALRDSGLLEHVNDSVQIIADKGYIGEDYVITPRKKPHGRELSDEDKNFNRDINSARAAIENINQRLKTYAIIGGVYRGAIDDFEKTTKIVQVVAALCNMNLDKHPIRE</sequence>
<name>A0A815PRG7_9BILA</name>
<dbReference type="EMBL" id="CAJNOO010006679">
    <property type="protein sequence ID" value="CAF1452517.1"/>
    <property type="molecule type" value="Genomic_DNA"/>
</dbReference>
<evidence type="ECO:0000259" key="3">
    <source>
        <dbReference type="Pfam" id="PF13359"/>
    </source>
</evidence>
<dbReference type="Proteomes" id="UP000663882">
    <property type="component" value="Unassembled WGS sequence"/>
</dbReference>
<gene>
    <name evidence="5" type="ORF">OTI717_LOCUS27921</name>
    <name evidence="4" type="ORF">RFH988_LOCUS36818</name>
</gene>
<dbReference type="GO" id="GO:0046872">
    <property type="term" value="F:metal ion binding"/>
    <property type="evidence" value="ECO:0007669"/>
    <property type="project" value="UniProtKB-KW"/>
</dbReference>
<organism evidence="4 6">
    <name type="scientific">Rotaria sordida</name>
    <dbReference type="NCBI Taxonomy" id="392033"/>
    <lineage>
        <taxon>Eukaryota</taxon>
        <taxon>Metazoa</taxon>
        <taxon>Spiralia</taxon>
        <taxon>Gnathifera</taxon>
        <taxon>Rotifera</taxon>
        <taxon>Eurotatoria</taxon>
        <taxon>Bdelloidea</taxon>
        <taxon>Philodinida</taxon>
        <taxon>Philodinidae</taxon>
        <taxon>Rotaria</taxon>
    </lineage>
</organism>
<dbReference type="EMBL" id="CAJOAX010006428">
    <property type="protein sequence ID" value="CAF3980475.1"/>
    <property type="molecule type" value="Genomic_DNA"/>
</dbReference>
<dbReference type="Proteomes" id="UP000663823">
    <property type="component" value="Unassembled WGS sequence"/>
</dbReference>
<dbReference type="OrthoDB" id="10026766at2759"/>
<protein>
    <recommendedName>
        <fullName evidence="3">DDE Tnp4 domain-containing protein</fullName>
    </recommendedName>
</protein>